<dbReference type="EMBL" id="PSRQ01000032">
    <property type="protein sequence ID" value="PWU23460.1"/>
    <property type="molecule type" value="Genomic_DNA"/>
</dbReference>
<dbReference type="Gene3D" id="3.40.50.2300">
    <property type="match status" value="1"/>
</dbReference>
<dbReference type="Pfam" id="PF00072">
    <property type="entry name" value="Response_reg"/>
    <property type="match status" value="1"/>
</dbReference>
<dbReference type="InterPro" id="IPR001789">
    <property type="entry name" value="Sig_transdc_resp-reg_receiver"/>
</dbReference>
<dbReference type="AlphaFoldDB" id="A0A317JPW6"/>
<dbReference type="CDD" id="cd00156">
    <property type="entry name" value="REC"/>
    <property type="match status" value="1"/>
</dbReference>
<accession>A0A317JPW6</accession>
<evidence type="ECO:0000259" key="3">
    <source>
        <dbReference type="PROSITE" id="PS50110"/>
    </source>
</evidence>
<sequence>MSILLLIEDDNDLRGTLKELLQQEGYEIQEATSVDQAMTCLQTSQPQLVLLDIMLPGGKNGFDFLESIRKDPKTKDLPVIILSNLDSEKTVAEKIGIQGYFVKANTPLNTIVSAVKETVKK</sequence>
<dbReference type="GO" id="GO:0000160">
    <property type="term" value="P:phosphorelay signal transduction system"/>
    <property type="evidence" value="ECO:0007669"/>
    <property type="project" value="InterPro"/>
</dbReference>
<reference evidence="4 5" key="1">
    <citation type="submission" date="2018-02" db="EMBL/GenBank/DDBJ databases">
        <title>Genomic Reconstructions from Amazon Rainforest and Pasture Soil Reveal Novel Insights into the Physiology of Candidate Phyla in Tropical Sites.</title>
        <authorList>
            <person name="Kroeger M.E."/>
            <person name="Delmont T."/>
            <person name="Eren A.M."/>
            <person name="Guo J."/>
            <person name="Meyer K.M."/>
            <person name="Khan K."/>
            <person name="Rodrigues J.L.M."/>
            <person name="Bohannan B.J.M."/>
            <person name="Tringe S."/>
            <person name="Borges C.D."/>
            <person name="Tiedje J."/>
            <person name="Tsai S.M."/>
            <person name="Nusslein K."/>
        </authorList>
    </citation>
    <scope>NUCLEOTIDE SEQUENCE [LARGE SCALE GENOMIC DNA]</scope>
    <source>
        <strain evidence="4">Amazon FNV 2010 28 9</strain>
    </source>
</reference>
<evidence type="ECO:0000313" key="5">
    <source>
        <dbReference type="Proteomes" id="UP000246104"/>
    </source>
</evidence>
<feature type="domain" description="Response regulatory" evidence="3">
    <location>
        <begin position="3"/>
        <end position="118"/>
    </location>
</feature>
<gene>
    <name evidence="4" type="ORF">C5B42_02800</name>
</gene>
<evidence type="ECO:0000256" key="1">
    <source>
        <dbReference type="ARBA" id="ARBA00022553"/>
    </source>
</evidence>
<dbReference type="InterPro" id="IPR011006">
    <property type="entry name" value="CheY-like_superfamily"/>
</dbReference>
<dbReference type="PROSITE" id="PS50110">
    <property type="entry name" value="RESPONSE_REGULATORY"/>
    <property type="match status" value="1"/>
</dbReference>
<proteinExistence type="predicted"/>
<comment type="caution">
    <text evidence="4">The sequence shown here is derived from an EMBL/GenBank/DDBJ whole genome shotgun (WGS) entry which is preliminary data.</text>
</comment>
<organism evidence="4 5">
    <name type="scientific">Candidatus Cerribacteria bacterium 'Amazon FNV 2010 28 9'</name>
    <dbReference type="NCBI Taxonomy" id="2081795"/>
    <lineage>
        <taxon>Bacteria</taxon>
        <taxon>Candidatus Cerribacteria</taxon>
    </lineage>
</organism>
<name>A0A317JPW6_9BACT</name>
<dbReference type="SUPFAM" id="SSF52172">
    <property type="entry name" value="CheY-like"/>
    <property type="match status" value="1"/>
</dbReference>
<dbReference type="InterPro" id="IPR050595">
    <property type="entry name" value="Bact_response_regulator"/>
</dbReference>
<dbReference type="PANTHER" id="PTHR44591:SF3">
    <property type="entry name" value="RESPONSE REGULATORY DOMAIN-CONTAINING PROTEIN"/>
    <property type="match status" value="1"/>
</dbReference>
<protein>
    <recommendedName>
        <fullName evidence="3">Response regulatory domain-containing protein</fullName>
    </recommendedName>
</protein>
<dbReference type="SMART" id="SM00448">
    <property type="entry name" value="REC"/>
    <property type="match status" value="1"/>
</dbReference>
<dbReference type="PANTHER" id="PTHR44591">
    <property type="entry name" value="STRESS RESPONSE REGULATOR PROTEIN 1"/>
    <property type="match status" value="1"/>
</dbReference>
<dbReference type="Proteomes" id="UP000246104">
    <property type="component" value="Unassembled WGS sequence"/>
</dbReference>
<evidence type="ECO:0000313" key="4">
    <source>
        <dbReference type="EMBL" id="PWU23460.1"/>
    </source>
</evidence>
<feature type="modified residue" description="4-aspartylphosphate" evidence="2">
    <location>
        <position position="52"/>
    </location>
</feature>
<keyword evidence="1 2" id="KW-0597">Phosphoprotein</keyword>
<evidence type="ECO:0000256" key="2">
    <source>
        <dbReference type="PROSITE-ProRule" id="PRU00169"/>
    </source>
</evidence>